<evidence type="ECO:0000259" key="11">
    <source>
        <dbReference type="Pfam" id="PF05698"/>
    </source>
</evidence>
<evidence type="ECO:0000256" key="8">
    <source>
        <dbReference type="ARBA" id="ARBA00029986"/>
    </source>
</evidence>
<dbReference type="AlphaFoldDB" id="A0A3D4VBN4"/>
<dbReference type="PANTHER" id="PTHR30560:SF3">
    <property type="entry name" value="TRIGGER FACTOR-LIKE PROTEIN TIG, CHLOROPLASTIC"/>
    <property type="match status" value="1"/>
</dbReference>
<keyword evidence="6 9" id="KW-0143">Chaperone</keyword>
<dbReference type="GO" id="GO:0003755">
    <property type="term" value="F:peptidyl-prolyl cis-trans isomerase activity"/>
    <property type="evidence" value="ECO:0007669"/>
    <property type="project" value="UniProtKB-UniRule"/>
</dbReference>
<reference evidence="12 13" key="1">
    <citation type="journal article" date="2018" name="Nat. Biotechnol.">
        <title>A standardized bacterial taxonomy based on genome phylogeny substantially revises the tree of life.</title>
        <authorList>
            <person name="Parks D.H."/>
            <person name="Chuvochina M."/>
            <person name="Waite D.W."/>
            <person name="Rinke C."/>
            <person name="Skarshewski A."/>
            <person name="Chaumeil P.A."/>
            <person name="Hugenholtz P."/>
        </authorList>
    </citation>
    <scope>NUCLEOTIDE SEQUENCE [LARGE SCALE GENOMIC DNA]</scope>
    <source>
        <strain evidence="12">UBA8844</strain>
    </source>
</reference>
<evidence type="ECO:0000256" key="3">
    <source>
        <dbReference type="ARBA" id="ARBA00013194"/>
    </source>
</evidence>
<dbReference type="SUPFAM" id="SSF109998">
    <property type="entry name" value="Triger factor/SurA peptide-binding domain-like"/>
    <property type="match status" value="1"/>
</dbReference>
<dbReference type="GO" id="GO:0015031">
    <property type="term" value="P:protein transport"/>
    <property type="evidence" value="ECO:0007669"/>
    <property type="project" value="UniProtKB-UniRule"/>
</dbReference>
<name>A0A3D4VBN4_9BACT</name>
<evidence type="ECO:0000256" key="1">
    <source>
        <dbReference type="ARBA" id="ARBA00000971"/>
    </source>
</evidence>
<dbReference type="SUPFAM" id="SSF54534">
    <property type="entry name" value="FKBP-like"/>
    <property type="match status" value="1"/>
</dbReference>
<evidence type="ECO:0000259" key="10">
    <source>
        <dbReference type="Pfam" id="PF05697"/>
    </source>
</evidence>
<dbReference type="Proteomes" id="UP000264071">
    <property type="component" value="Unassembled WGS sequence"/>
</dbReference>
<evidence type="ECO:0000256" key="6">
    <source>
        <dbReference type="ARBA" id="ARBA00023186"/>
    </source>
</evidence>
<comment type="function">
    <text evidence="9">Involved in protein export. Acts as a chaperone by maintaining the newly synthesized protein in an open conformation. Functions as a peptidyl-prolyl cis-trans isomerase.</text>
</comment>
<dbReference type="Gene3D" id="3.30.70.1050">
    <property type="entry name" value="Trigger factor ribosome-binding domain"/>
    <property type="match status" value="1"/>
</dbReference>
<dbReference type="NCBIfam" id="TIGR00115">
    <property type="entry name" value="tig"/>
    <property type="match status" value="1"/>
</dbReference>
<feature type="domain" description="Trigger factor C-terminal" evidence="11">
    <location>
        <begin position="261"/>
        <end position="407"/>
    </location>
</feature>
<dbReference type="InterPro" id="IPR005215">
    <property type="entry name" value="Trig_fac"/>
</dbReference>
<dbReference type="GO" id="GO:0044183">
    <property type="term" value="F:protein folding chaperone"/>
    <property type="evidence" value="ECO:0007669"/>
    <property type="project" value="TreeGrafter"/>
</dbReference>
<evidence type="ECO:0000256" key="9">
    <source>
        <dbReference type="HAMAP-Rule" id="MF_00303"/>
    </source>
</evidence>
<evidence type="ECO:0000313" key="12">
    <source>
        <dbReference type="EMBL" id="HCT58539.1"/>
    </source>
</evidence>
<dbReference type="Gene3D" id="1.10.3120.10">
    <property type="entry name" value="Trigger factor, C-terminal domain"/>
    <property type="match status" value="1"/>
</dbReference>
<dbReference type="GO" id="GO:0051083">
    <property type="term" value="P:'de novo' cotranslational protein folding"/>
    <property type="evidence" value="ECO:0007669"/>
    <property type="project" value="TreeGrafter"/>
</dbReference>
<evidence type="ECO:0000256" key="5">
    <source>
        <dbReference type="ARBA" id="ARBA00023110"/>
    </source>
</evidence>
<keyword evidence="7 9" id="KW-0413">Isomerase</keyword>
<accession>A0A3D4VBN4</accession>
<keyword evidence="9" id="KW-0131">Cell cycle</keyword>
<dbReference type="InterPro" id="IPR027304">
    <property type="entry name" value="Trigger_fact/SurA_dom_sf"/>
</dbReference>
<dbReference type="GO" id="GO:0051301">
    <property type="term" value="P:cell division"/>
    <property type="evidence" value="ECO:0007669"/>
    <property type="project" value="UniProtKB-KW"/>
</dbReference>
<keyword evidence="9" id="KW-0963">Cytoplasm</keyword>
<dbReference type="EC" id="5.2.1.8" evidence="3 9"/>
<comment type="caution">
    <text evidence="12">The sequence shown here is derived from an EMBL/GenBank/DDBJ whole genome shotgun (WGS) entry which is preliminary data.</text>
</comment>
<dbReference type="InterPro" id="IPR036611">
    <property type="entry name" value="Trigger_fac_ribosome-bd_sf"/>
</dbReference>
<dbReference type="HAMAP" id="MF_00303">
    <property type="entry name" value="Trigger_factor_Tig"/>
    <property type="match status" value="1"/>
</dbReference>
<dbReference type="GO" id="GO:0005737">
    <property type="term" value="C:cytoplasm"/>
    <property type="evidence" value="ECO:0007669"/>
    <property type="project" value="UniProtKB-SubCell"/>
</dbReference>
<proteinExistence type="inferred from homology"/>
<organism evidence="12 13">
    <name type="scientific">Gemmatimonas aurantiaca</name>
    <dbReference type="NCBI Taxonomy" id="173480"/>
    <lineage>
        <taxon>Bacteria</taxon>
        <taxon>Pseudomonadati</taxon>
        <taxon>Gemmatimonadota</taxon>
        <taxon>Gemmatimonadia</taxon>
        <taxon>Gemmatimonadales</taxon>
        <taxon>Gemmatimonadaceae</taxon>
        <taxon>Gemmatimonas</taxon>
    </lineage>
</organism>
<evidence type="ECO:0000256" key="2">
    <source>
        <dbReference type="ARBA" id="ARBA00005464"/>
    </source>
</evidence>
<comment type="similarity">
    <text evidence="2 9">Belongs to the FKBP-type PPIase family. Tig subfamily.</text>
</comment>
<dbReference type="OMA" id="KGIKTQF"/>
<sequence length="414" mass="46427">MNISITPTETAGVSRRLQITVPADTVASYEDQAARKYATQVRLPGFRPGKAPPSMVRKRFPEAVRQEAIELVINDAFREAIDREGFKLAAQPHIHDLKSEPGQPLEFELHCEVRPELALEKVDGFTITRRDTTVTEELIDEQIERLREQKADWSPVEEKPAPGDMVTVILSTEETDGILPEGKEYRIVLGGGQAIPGIEELIMETAPGASSEKSVRWPEDFPDESQRGATKLVRVQLKDVKRKALPALDDAFAREIGDFDTVQVLRDAVRTDMGEHSKREADADVRGQLIEQIVTANPFDVPKAWVMQLVDGYMQMYGVPENQKQTFTQEFMPMAERQVRRDLIVDTLAERESLTASAADVDARVEELAKARNADPGQVYAQLQKAGRLTEVERELTEDRVFGWLLEKNPVTAA</sequence>
<dbReference type="EMBL" id="DPIY01000010">
    <property type="protein sequence ID" value="HCT58539.1"/>
    <property type="molecule type" value="Genomic_DNA"/>
</dbReference>
<dbReference type="Pfam" id="PF05697">
    <property type="entry name" value="Trigger_N"/>
    <property type="match status" value="1"/>
</dbReference>
<evidence type="ECO:0000313" key="13">
    <source>
        <dbReference type="Proteomes" id="UP000264071"/>
    </source>
</evidence>
<keyword evidence="9" id="KW-0132">Cell division</keyword>
<comment type="subcellular location">
    <subcellularLocation>
        <location evidence="9">Cytoplasm</location>
    </subcellularLocation>
    <text evidence="9">About half TF is bound to the ribosome near the polypeptide exit tunnel while the other half is free in the cytoplasm.</text>
</comment>
<protein>
    <recommendedName>
        <fullName evidence="4 9">Trigger factor</fullName>
        <shortName evidence="9">TF</shortName>
        <ecNumber evidence="3 9">5.2.1.8</ecNumber>
    </recommendedName>
    <alternativeName>
        <fullName evidence="8 9">PPIase</fullName>
    </alternativeName>
</protein>
<comment type="domain">
    <text evidence="9">Consists of 3 domains; the N-terminus binds the ribosome, the middle domain has PPIase activity, while the C-terminus has intrinsic chaperone activity on its own.</text>
</comment>
<evidence type="ECO:0000256" key="4">
    <source>
        <dbReference type="ARBA" id="ARBA00016902"/>
    </source>
</evidence>
<feature type="domain" description="Trigger factor ribosome-binding bacterial" evidence="10">
    <location>
        <begin position="5"/>
        <end position="146"/>
    </location>
</feature>
<comment type="catalytic activity">
    <reaction evidence="1 9">
        <text>[protein]-peptidylproline (omega=180) = [protein]-peptidylproline (omega=0)</text>
        <dbReference type="Rhea" id="RHEA:16237"/>
        <dbReference type="Rhea" id="RHEA-COMP:10747"/>
        <dbReference type="Rhea" id="RHEA-COMP:10748"/>
        <dbReference type="ChEBI" id="CHEBI:83833"/>
        <dbReference type="ChEBI" id="CHEBI:83834"/>
        <dbReference type="EC" id="5.2.1.8"/>
    </reaction>
</comment>
<evidence type="ECO:0000256" key="7">
    <source>
        <dbReference type="ARBA" id="ARBA00023235"/>
    </source>
</evidence>
<dbReference type="InterPro" id="IPR008880">
    <property type="entry name" value="Trigger_fac_C"/>
</dbReference>
<dbReference type="PANTHER" id="PTHR30560">
    <property type="entry name" value="TRIGGER FACTOR CHAPERONE AND PEPTIDYL-PROLYL CIS/TRANS ISOMERASE"/>
    <property type="match status" value="1"/>
</dbReference>
<dbReference type="Gene3D" id="3.10.50.40">
    <property type="match status" value="1"/>
</dbReference>
<dbReference type="GO" id="GO:0043335">
    <property type="term" value="P:protein unfolding"/>
    <property type="evidence" value="ECO:0007669"/>
    <property type="project" value="TreeGrafter"/>
</dbReference>
<dbReference type="SUPFAM" id="SSF102735">
    <property type="entry name" value="Trigger factor ribosome-binding domain"/>
    <property type="match status" value="1"/>
</dbReference>
<dbReference type="InterPro" id="IPR008881">
    <property type="entry name" value="Trigger_fac_ribosome-bd_bac"/>
</dbReference>
<dbReference type="InterPro" id="IPR037041">
    <property type="entry name" value="Trigger_fac_C_sf"/>
</dbReference>
<keyword evidence="5 9" id="KW-0697">Rotamase</keyword>
<gene>
    <name evidence="9 12" type="primary">tig</name>
    <name evidence="12" type="ORF">DGD08_15140</name>
</gene>
<dbReference type="Pfam" id="PF05698">
    <property type="entry name" value="Trigger_C"/>
    <property type="match status" value="1"/>
</dbReference>
<dbReference type="InterPro" id="IPR046357">
    <property type="entry name" value="PPIase_dom_sf"/>
</dbReference>
<dbReference type="GO" id="GO:0043022">
    <property type="term" value="F:ribosome binding"/>
    <property type="evidence" value="ECO:0007669"/>
    <property type="project" value="TreeGrafter"/>
</dbReference>
<dbReference type="PIRSF" id="PIRSF003095">
    <property type="entry name" value="Trigger_factor"/>
    <property type="match status" value="1"/>
</dbReference>